<dbReference type="Pfam" id="PF02588">
    <property type="entry name" value="YitT_membrane"/>
    <property type="match status" value="1"/>
</dbReference>
<keyword evidence="5 6" id="KW-0472">Membrane</keyword>
<dbReference type="Proteomes" id="UP000005396">
    <property type="component" value="Unassembled WGS sequence"/>
</dbReference>
<comment type="subcellular location">
    <subcellularLocation>
        <location evidence="1">Cell membrane</location>
        <topology evidence="1">Multi-pass membrane protein</topology>
    </subcellularLocation>
</comment>
<feature type="transmembrane region" description="Helical" evidence="6">
    <location>
        <begin position="189"/>
        <end position="209"/>
    </location>
</feature>
<dbReference type="GO" id="GO:0005886">
    <property type="term" value="C:plasma membrane"/>
    <property type="evidence" value="ECO:0007669"/>
    <property type="project" value="UniProtKB-SubCell"/>
</dbReference>
<dbReference type="PaxDb" id="411902-CLOBOL_00726"/>
<gene>
    <name evidence="8" type="ORF">CLOBOL_00726</name>
</gene>
<reference evidence="8 9" key="2">
    <citation type="submission" date="2007-09" db="EMBL/GenBank/DDBJ databases">
        <title>Draft genome sequence of Clostridium bolteae (ATCC BAA-613).</title>
        <authorList>
            <person name="Sudarsanam P."/>
            <person name="Ley R."/>
            <person name="Guruge J."/>
            <person name="Turnbaugh P.J."/>
            <person name="Mahowald M."/>
            <person name="Liep D."/>
            <person name="Gordon J."/>
        </authorList>
    </citation>
    <scope>NUCLEOTIDE SEQUENCE [LARGE SCALE GENOMIC DNA]</scope>
    <source>
        <strain evidence="9">ATCC BAA-613 / DSM 15670 / CCUG 46953 / JCM 12243 / WAL 16351</strain>
    </source>
</reference>
<evidence type="ECO:0000313" key="9">
    <source>
        <dbReference type="Proteomes" id="UP000005396"/>
    </source>
</evidence>
<dbReference type="InterPro" id="IPR003740">
    <property type="entry name" value="YitT"/>
</dbReference>
<evidence type="ECO:0000313" key="8">
    <source>
        <dbReference type="EMBL" id="EDP19289.1"/>
    </source>
</evidence>
<evidence type="ECO:0000256" key="4">
    <source>
        <dbReference type="ARBA" id="ARBA00022989"/>
    </source>
</evidence>
<dbReference type="AlphaFoldDB" id="A8RIL1"/>
<evidence type="ECO:0000256" key="2">
    <source>
        <dbReference type="ARBA" id="ARBA00022475"/>
    </source>
</evidence>
<accession>A8RIL1</accession>
<evidence type="ECO:0000256" key="6">
    <source>
        <dbReference type="SAM" id="Phobius"/>
    </source>
</evidence>
<dbReference type="PANTHER" id="PTHR33545">
    <property type="entry name" value="UPF0750 MEMBRANE PROTEIN YITT-RELATED"/>
    <property type="match status" value="1"/>
</dbReference>
<evidence type="ECO:0000256" key="1">
    <source>
        <dbReference type="ARBA" id="ARBA00004651"/>
    </source>
</evidence>
<dbReference type="HOGENOM" id="CLU_063199_1_1_9"/>
<reference evidence="8 9" key="1">
    <citation type="submission" date="2007-08" db="EMBL/GenBank/DDBJ databases">
        <authorList>
            <person name="Fulton L."/>
            <person name="Clifton S."/>
            <person name="Fulton B."/>
            <person name="Xu J."/>
            <person name="Minx P."/>
            <person name="Pepin K.H."/>
            <person name="Johnson M."/>
            <person name="Thiruvilangam P."/>
            <person name="Bhonagiri V."/>
            <person name="Nash W.E."/>
            <person name="Mardis E.R."/>
            <person name="Wilson R.K."/>
        </authorList>
    </citation>
    <scope>NUCLEOTIDE SEQUENCE [LARGE SCALE GENOMIC DNA]</scope>
    <source>
        <strain evidence="9">ATCC BAA-613 / DSM 15670 / CCUG 46953 / JCM 12243 / WAL 16351</strain>
    </source>
</reference>
<dbReference type="InterPro" id="IPR015867">
    <property type="entry name" value="N-reg_PII/ATP_PRibTrfase_C"/>
</dbReference>
<dbReference type="EMBL" id="ABCC02000009">
    <property type="protein sequence ID" value="EDP19289.1"/>
    <property type="molecule type" value="Genomic_DNA"/>
</dbReference>
<feature type="domain" description="DUF2179" evidence="7">
    <location>
        <begin position="262"/>
        <end position="316"/>
    </location>
</feature>
<feature type="transmembrane region" description="Helical" evidence="6">
    <location>
        <begin position="124"/>
        <end position="141"/>
    </location>
</feature>
<evidence type="ECO:0000256" key="5">
    <source>
        <dbReference type="ARBA" id="ARBA00023136"/>
    </source>
</evidence>
<keyword evidence="2" id="KW-1003">Cell membrane</keyword>
<dbReference type="Gene3D" id="3.30.70.120">
    <property type="match status" value="1"/>
</dbReference>
<protein>
    <recommendedName>
        <fullName evidence="7">DUF2179 domain-containing protein</fullName>
    </recommendedName>
</protein>
<organism evidence="8 9">
    <name type="scientific">Enterocloster bolteae (strain ATCC BAA-613 / DSM 15670 / CCUG 46953 / JCM 12243 / WAL 16351)</name>
    <name type="common">Clostridium bolteae</name>
    <dbReference type="NCBI Taxonomy" id="411902"/>
    <lineage>
        <taxon>Bacteria</taxon>
        <taxon>Bacillati</taxon>
        <taxon>Bacillota</taxon>
        <taxon>Clostridia</taxon>
        <taxon>Lachnospirales</taxon>
        <taxon>Lachnospiraceae</taxon>
        <taxon>Enterocloster</taxon>
    </lineage>
</organism>
<sequence length="322" mass="35102">MGKEGTYFLVQHKMCRRNGLSVPADGAGRLRYMGHGLGKGRGDMKKRNPAADYAMIVAGTFLIGFAIKNIYDPVSMVTGGVSGVAIIAKELWSVPLWLTNTVLNIPLFAAGFFFCGWRFIKRTLFATVMLSVSLYVLPEASYLGNDLFLSALFGGIISGVGTGLVFLTSCTTGGTDLLAALIQKRLKHYTLAQIMQVLDGLIVVAGASVFGIRSALYALIAIFCVAKVTDGLIEGLKFSKQAYIISEHYREIAEAIMEQMGRGVTSLEARGMYSDQEKKMLFCVVSKKEIVRLKEIVAEFDSSAFVIVSDAREVFGEGFIEY</sequence>
<dbReference type="CDD" id="cd16380">
    <property type="entry name" value="YitT_C"/>
    <property type="match status" value="1"/>
</dbReference>
<proteinExistence type="predicted"/>
<dbReference type="InterPro" id="IPR019264">
    <property type="entry name" value="DUF2179"/>
</dbReference>
<feature type="transmembrane region" description="Helical" evidence="6">
    <location>
        <begin position="50"/>
        <end position="71"/>
    </location>
</feature>
<dbReference type="Pfam" id="PF10035">
    <property type="entry name" value="DUF2179"/>
    <property type="match status" value="1"/>
</dbReference>
<evidence type="ECO:0000259" key="7">
    <source>
        <dbReference type="Pfam" id="PF10035"/>
    </source>
</evidence>
<comment type="caution">
    <text evidence="8">The sequence shown here is derived from an EMBL/GenBank/DDBJ whole genome shotgun (WGS) entry which is preliminary data.</text>
</comment>
<dbReference type="eggNOG" id="COG1284">
    <property type="taxonomic scope" value="Bacteria"/>
</dbReference>
<feature type="transmembrane region" description="Helical" evidence="6">
    <location>
        <begin position="91"/>
        <end position="117"/>
    </location>
</feature>
<name>A8RIL1_ENTBW</name>
<dbReference type="PANTHER" id="PTHR33545:SF9">
    <property type="entry name" value="UPF0750 MEMBRANE PROTEIN YITE"/>
    <property type="match status" value="1"/>
</dbReference>
<dbReference type="InterPro" id="IPR051461">
    <property type="entry name" value="UPF0750_membrane"/>
</dbReference>
<feature type="transmembrane region" description="Helical" evidence="6">
    <location>
        <begin position="147"/>
        <end position="168"/>
    </location>
</feature>
<evidence type="ECO:0000256" key="3">
    <source>
        <dbReference type="ARBA" id="ARBA00022692"/>
    </source>
</evidence>
<keyword evidence="3 6" id="KW-0812">Transmembrane</keyword>
<keyword evidence="4 6" id="KW-1133">Transmembrane helix</keyword>
<dbReference type="PIRSF" id="PIRSF006483">
    <property type="entry name" value="Membrane_protein_YitT"/>
    <property type="match status" value="1"/>
</dbReference>